<dbReference type="EMBL" id="JARBJD010000031">
    <property type="protein sequence ID" value="KAK2959286.1"/>
    <property type="molecule type" value="Genomic_DNA"/>
</dbReference>
<name>A0ABQ9Y6D2_9EUKA</name>
<dbReference type="Proteomes" id="UP001281761">
    <property type="component" value="Unassembled WGS sequence"/>
</dbReference>
<gene>
    <name evidence="1" type="ORF">BLNAU_5844</name>
</gene>
<sequence length="188" mass="20871">MCRSRYSAVAHPKLPHVPRIASDDDAEGGNPAMHCESHARLHDTFAVPHPISVALVCRLRRSHHQPHQTLFYIISILANPRTDIDSPGVVEDESNDDDEPVALSPGIVHNQILHGLAFMTPFILDNHLDRVPSVFVSLYRTCPLLRPTVSAKTAHLLHIHLDLARVQIYEVLVAVPPSAQDIGTRYSD</sequence>
<comment type="caution">
    <text evidence="1">The sequence shown here is derived from an EMBL/GenBank/DDBJ whole genome shotgun (WGS) entry which is preliminary data.</text>
</comment>
<accession>A0ABQ9Y6D2</accession>
<evidence type="ECO:0000313" key="2">
    <source>
        <dbReference type="Proteomes" id="UP001281761"/>
    </source>
</evidence>
<reference evidence="1 2" key="1">
    <citation type="journal article" date="2022" name="bioRxiv">
        <title>Genomics of Preaxostyla Flagellates Illuminates Evolutionary Transitions and the Path Towards Mitochondrial Loss.</title>
        <authorList>
            <person name="Novak L.V.F."/>
            <person name="Treitli S.C."/>
            <person name="Pyrih J."/>
            <person name="Halakuc P."/>
            <person name="Pipaliya S.V."/>
            <person name="Vacek V."/>
            <person name="Brzon O."/>
            <person name="Soukal P."/>
            <person name="Eme L."/>
            <person name="Dacks J.B."/>
            <person name="Karnkowska A."/>
            <person name="Elias M."/>
            <person name="Hampl V."/>
        </authorList>
    </citation>
    <scope>NUCLEOTIDE SEQUENCE [LARGE SCALE GENOMIC DNA]</scope>
    <source>
        <strain evidence="1">NAU3</strain>
        <tissue evidence="1">Gut</tissue>
    </source>
</reference>
<protein>
    <submittedName>
        <fullName evidence="1">Uncharacterized protein</fullName>
    </submittedName>
</protein>
<organism evidence="1 2">
    <name type="scientific">Blattamonas nauphoetae</name>
    <dbReference type="NCBI Taxonomy" id="2049346"/>
    <lineage>
        <taxon>Eukaryota</taxon>
        <taxon>Metamonada</taxon>
        <taxon>Preaxostyla</taxon>
        <taxon>Oxymonadida</taxon>
        <taxon>Blattamonas</taxon>
    </lineage>
</organism>
<evidence type="ECO:0000313" key="1">
    <source>
        <dbReference type="EMBL" id="KAK2959286.1"/>
    </source>
</evidence>
<proteinExistence type="predicted"/>
<keyword evidence="2" id="KW-1185">Reference proteome</keyword>